<dbReference type="KEGG" id="abra:BN85304560"/>
<sequence length="96" mass="11652">MKNYYITKHVFNEIPHALLLLIQTLSLERLYQNLDYLQVFETKREKDRLVLRQRSEVPYYLKEVFLDEAMVEGLSDFKIYVIETDLDVTMLFAHEY</sequence>
<dbReference type="OrthoDB" id="1756859at2"/>
<evidence type="ECO:0000313" key="2">
    <source>
        <dbReference type="Proteomes" id="UP000032737"/>
    </source>
</evidence>
<dbReference type="Proteomes" id="UP000032737">
    <property type="component" value="Chromosome"/>
</dbReference>
<name>U4KMP9_9MOLU</name>
<reference evidence="1 2" key="1">
    <citation type="journal article" date="2013" name="J. Mol. Microbiol. Biotechnol.">
        <title>Analysis of the Complete Genomes of Acholeplasma brassicae , A. palmae and A. laidlawii and Their Comparison to the Obligate Parasites from ' Candidatus Phytoplasma'.</title>
        <authorList>
            <person name="Kube M."/>
            <person name="Siewert C."/>
            <person name="Migdoll A.M."/>
            <person name="Duduk B."/>
            <person name="Holz S."/>
            <person name="Rabus R."/>
            <person name="Seemuller E."/>
            <person name="Mitrovic J."/>
            <person name="Muller I."/>
            <person name="Buttner C."/>
            <person name="Reinhardt R."/>
        </authorList>
    </citation>
    <scope>NUCLEOTIDE SEQUENCE [LARGE SCALE GENOMIC DNA]</scope>
    <source>
        <strain evidence="2">0502</strain>
    </source>
</reference>
<dbReference type="AlphaFoldDB" id="U4KMP9"/>
<gene>
    <name evidence="1" type="ORF">BN85304560</name>
</gene>
<accession>U4KMP9</accession>
<dbReference type="HOGENOM" id="CLU_147266_0_0_14"/>
<keyword evidence="2" id="KW-1185">Reference proteome</keyword>
<proteinExistence type="predicted"/>
<organism evidence="1 2">
    <name type="scientific">Acholeplasma brassicae</name>
    <dbReference type="NCBI Taxonomy" id="61635"/>
    <lineage>
        <taxon>Bacteria</taxon>
        <taxon>Bacillati</taxon>
        <taxon>Mycoplasmatota</taxon>
        <taxon>Mollicutes</taxon>
        <taxon>Acholeplasmatales</taxon>
        <taxon>Acholeplasmataceae</taxon>
        <taxon>Acholeplasma</taxon>
    </lineage>
</organism>
<dbReference type="EMBL" id="FO681348">
    <property type="protein sequence ID" value="CCV65477.1"/>
    <property type="molecule type" value="Genomic_DNA"/>
</dbReference>
<dbReference type="RefSeq" id="WP_030004336.1">
    <property type="nucleotide sequence ID" value="NC_022549.1"/>
</dbReference>
<dbReference type="Gene3D" id="3.10.450.150">
    <property type="entry name" value="enterococcus faecalis protein"/>
    <property type="match status" value="1"/>
</dbReference>
<evidence type="ECO:0000313" key="1">
    <source>
        <dbReference type="EMBL" id="CCV65477.1"/>
    </source>
</evidence>
<dbReference type="STRING" id="61635.BN85304560"/>
<protein>
    <submittedName>
        <fullName evidence="1">Uncharacterized protein</fullName>
    </submittedName>
</protein>